<feature type="non-terminal residue" evidence="1">
    <location>
        <position position="207"/>
    </location>
</feature>
<name>A0A0H5RCZ5_9EUKA</name>
<organism evidence="1">
    <name type="scientific">Spongospora subterranea</name>
    <dbReference type="NCBI Taxonomy" id="70186"/>
    <lineage>
        <taxon>Eukaryota</taxon>
        <taxon>Sar</taxon>
        <taxon>Rhizaria</taxon>
        <taxon>Endomyxa</taxon>
        <taxon>Phytomyxea</taxon>
        <taxon>Plasmodiophorida</taxon>
        <taxon>Plasmodiophoridae</taxon>
        <taxon>Spongospora</taxon>
    </lineage>
</organism>
<protein>
    <submittedName>
        <fullName evidence="1">Uncharacterized protein</fullName>
    </submittedName>
</protein>
<reference evidence="1" key="1">
    <citation type="submission" date="2015-04" db="EMBL/GenBank/DDBJ databases">
        <title>The genome sequence of the plant pathogenic Rhizarian Plasmodiophora brassicae reveals insights in its biotrophic life cycle and the origin of chitin synthesis.</title>
        <authorList>
            <person name="Schwelm A."/>
            <person name="Fogelqvist J."/>
            <person name="Knaust A."/>
            <person name="Julke S."/>
            <person name="Lilja T."/>
            <person name="Dhandapani V."/>
            <person name="Bonilla-Rosso G."/>
            <person name="Karlsson M."/>
            <person name="Shevchenko A."/>
            <person name="Choi S.R."/>
            <person name="Kim H.G."/>
            <person name="Park J.Y."/>
            <person name="Lim Y.P."/>
            <person name="Ludwig-Muller J."/>
            <person name="Dixelius C."/>
        </authorList>
    </citation>
    <scope>NUCLEOTIDE SEQUENCE</scope>
    <source>
        <tissue evidence="1">Potato root galls</tissue>
    </source>
</reference>
<accession>A0A0H5RCZ5</accession>
<sequence length="207" mass="23755">VLKLVSCINSGCSISPKVIDCFKFICIPVLQCLVQCCGKDIDLFQTRWGTSFKHRKFGLKCCPGRGLNHNTCGHPMTKIVRNPNNRDKDSDFLDLKALVAAVSMSKTAEEKLKLCCEFNEKYESSGSMTHQVLRRYYNQSPKPIWGCFVYHCGQDTNEFIRKWGHRFTHGEFDKRKCQGVQSLDCGSIDRPFDIPARLELRYKSTRD</sequence>
<evidence type="ECO:0000313" key="1">
    <source>
        <dbReference type="EMBL" id="CRZ06389.1"/>
    </source>
</evidence>
<dbReference type="AlphaFoldDB" id="A0A0H5RCZ5"/>
<feature type="non-terminal residue" evidence="1">
    <location>
        <position position="1"/>
    </location>
</feature>
<proteinExistence type="predicted"/>
<dbReference type="EMBL" id="HACM01005947">
    <property type="protein sequence ID" value="CRZ06389.1"/>
    <property type="molecule type" value="Transcribed_RNA"/>
</dbReference>